<accession>A0A0N9HUD1</accession>
<dbReference type="InterPro" id="IPR020946">
    <property type="entry name" value="Flavin_mOase-like"/>
</dbReference>
<dbReference type="PANTHER" id="PTHR42877:SF4">
    <property type="entry name" value="FAD_NAD(P)-BINDING DOMAIN-CONTAINING PROTEIN-RELATED"/>
    <property type="match status" value="1"/>
</dbReference>
<reference evidence="5 6" key="1">
    <citation type="submission" date="2015-07" db="EMBL/GenBank/DDBJ databases">
        <title>Genome sequencing of Kibdelosporangium phytohabitans.</title>
        <authorList>
            <person name="Qin S."/>
            <person name="Xing K."/>
        </authorList>
    </citation>
    <scope>NUCLEOTIDE SEQUENCE [LARGE SCALE GENOMIC DNA]</scope>
    <source>
        <strain evidence="5 6">KLBMP1111</strain>
    </source>
</reference>
<evidence type="ECO:0000256" key="2">
    <source>
        <dbReference type="ARBA" id="ARBA00022630"/>
    </source>
</evidence>
<keyword evidence="5" id="KW-0503">Monooxygenase</keyword>
<organism evidence="5 6">
    <name type="scientific">Kibdelosporangium phytohabitans</name>
    <dbReference type="NCBI Taxonomy" id="860235"/>
    <lineage>
        <taxon>Bacteria</taxon>
        <taxon>Bacillati</taxon>
        <taxon>Actinomycetota</taxon>
        <taxon>Actinomycetes</taxon>
        <taxon>Pseudonocardiales</taxon>
        <taxon>Pseudonocardiaceae</taxon>
        <taxon>Kibdelosporangium</taxon>
    </lineage>
</organism>
<dbReference type="Proteomes" id="UP000063699">
    <property type="component" value="Chromosome"/>
</dbReference>
<dbReference type="Gene3D" id="3.50.50.60">
    <property type="entry name" value="FAD/NAD(P)-binding domain"/>
    <property type="match status" value="2"/>
</dbReference>
<dbReference type="OrthoDB" id="5168853at2"/>
<dbReference type="GO" id="GO:0004499">
    <property type="term" value="F:N,N-dimethylaniline monooxygenase activity"/>
    <property type="evidence" value="ECO:0007669"/>
    <property type="project" value="InterPro"/>
</dbReference>
<name>A0A0N9HUD1_9PSEU</name>
<dbReference type="GO" id="GO:0050660">
    <property type="term" value="F:flavin adenine dinucleotide binding"/>
    <property type="evidence" value="ECO:0007669"/>
    <property type="project" value="InterPro"/>
</dbReference>
<dbReference type="InterPro" id="IPR051209">
    <property type="entry name" value="FAD-bind_Monooxygenase_sf"/>
</dbReference>
<sequence length="494" mass="54788">MSSANGSGEQHAHVVVVGAGLSGVAAAAKLRAAGISDFLVLEKADGVGGTWRENTYPGCAVDIPSPVYSFSFNPNPDWTRNFAGQAELLAYIDDTVEKFGLRPRMRFGTELLEATWSAKRQLWELKTSRGRYTARHVVFASGLLHEPRLPDVPGLDEFTGEAFHSARWDHGVDLRGKRVAVIGTGCSSIQLVPEIQPLVDKLYVFQRTAAWVIPRLDFRMPKPVRRLLRRVPAAQRLLRGAIDVILRSMGAVMRDAKLARLLNPVGRLVLRRQVRDPELRAKLTPKFTVGCKRLLLSNTYLPAMSQPNAELVPHALAGVKGNELVAANGDRIEADVIVFASGFELRHPPIAARIRGRDGQLLSEVWAQHSPQAYRATTLPSVPNAYLLLGPNIVMYNSLLALAESQLDYVVDAIRTAESRGISSWEIRPEAFRAYNQAVQRDLAPSVYNSGGCGSFYIDESGRNFVTWPWSVKRLRRDLSRFDVENYDTILAEK</sequence>
<dbReference type="KEGG" id="kphy:AOZ06_18125"/>
<dbReference type="STRING" id="860235.AOZ06_18125"/>
<evidence type="ECO:0000256" key="3">
    <source>
        <dbReference type="ARBA" id="ARBA00022827"/>
    </source>
</evidence>
<dbReference type="GO" id="GO:0050661">
    <property type="term" value="F:NADP binding"/>
    <property type="evidence" value="ECO:0007669"/>
    <property type="project" value="InterPro"/>
</dbReference>
<evidence type="ECO:0000313" key="5">
    <source>
        <dbReference type="EMBL" id="ALG08581.1"/>
    </source>
</evidence>
<dbReference type="Pfam" id="PF00743">
    <property type="entry name" value="FMO-like"/>
    <property type="match status" value="1"/>
</dbReference>
<dbReference type="EMBL" id="CP012752">
    <property type="protein sequence ID" value="ALG08581.1"/>
    <property type="molecule type" value="Genomic_DNA"/>
</dbReference>
<dbReference type="InterPro" id="IPR036188">
    <property type="entry name" value="FAD/NAD-bd_sf"/>
</dbReference>
<proteinExistence type="inferred from homology"/>
<keyword evidence="3" id="KW-0274">FAD</keyword>
<gene>
    <name evidence="5" type="ORF">AOZ06_18125</name>
</gene>
<dbReference type="SUPFAM" id="SSF51905">
    <property type="entry name" value="FAD/NAD(P)-binding domain"/>
    <property type="match status" value="2"/>
</dbReference>
<keyword evidence="4" id="KW-0560">Oxidoreductase</keyword>
<evidence type="ECO:0000313" key="6">
    <source>
        <dbReference type="Proteomes" id="UP000063699"/>
    </source>
</evidence>
<dbReference type="PRINTS" id="PR00469">
    <property type="entry name" value="PNDRDTASEII"/>
</dbReference>
<dbReference type="AlphaFoldDB" id="A0A0N9HUD1"/>
<evidence type="ECO:0000256" key="1">
    <source>
        <dbReference type="ARBA" id="ARBA00010139"/>
    </source>
</evidence>
<dbReference type="PANTHER" id="PTHR42877">
    <property type="entry name" value="L-ORNITHINE N(5)-MONOOXYGENASE-RELATED"/>
    <property type="match status" value="1"/>
</dbReference>
<keyword evidence="2" id="KW-0285">Flavoprotein</keyword>
<comment type="similarity">
    <text evidence="1">Belongs to the FAD-binding monooxygenase family.</text>
</comment>
<dbReference type="RefSeq" id="WP_054290488.1">
    <property type="nucleotide sequence ID" value="NZ_CP012752.1"/>
</dbReference>
<keyword evidence="6" id="KW-1185">Reference proteome</keyword>
<evidence type="ECO:0000256" key="4">
    <source>
        <dbReference type="ARBA" id="ARBA00023002"/>
    </source>
</evidence>
<protein>
    <submittedName>
        <fullName evidence="5">Cyclohexanone monooxygenase</fullName>
    </submittedName>
</protein>